<dbReference type="CDD" id="cd03022">
    <property type="entry name" value="DsbA_HCCA_Iso"/>
    <property type="match status" value="1"/>
</dbReference>
<organism evidence="4 5">
    <name type="scientific">Roseibium hamelinense</name>
    <dbReference type="NCBI Taxonomy" id="150831"/>
    <lineage>
        <taxon>Bacteria</taxon>
        <taxon>Pseudomonadati</taxon>
        <taxon>Pseudomonadota</taxon>
        <taxon>Alphaproteobacteria</taxon>
        <taxon>Hyphomicrobiales</taxon>
        <taxon>Stappiaceae</taxon>
        <taxon>Roseibium</taxon>
    </lineage>
</organism>
<dbReference type="OrthoDB" id="5244108at2"/>
<dbReference type="GO" id="GO:0004602">
    <property type="term" value="F:glutathione peroxidase activity"/>
    <property type="evidence" value="ECO:0007669"/>
    <property type="project" value="TreeGrafter"/>
</dbReference>
<dbReference type="PANTHER" id="PTHR42943">
    <property type="entry name" value="GLUTATHIONE S-TRANSFERASE KAPPA"/>
    <property type="match status" value="1"/>
</dbReference>
<comment type="caution">
    <text evidence="4">The sequence shown here is derived from an EMBL/GenBank/DDBJ whole genome shotgun (WGS) entry which is preliminary data.</text>
</comment>
<keyword evidence="1 4" id="KW-0413">Isomerase</keyword>
<gene>
    <name evidence="4" type="ORF">JM93_03836</name>
</gene>
<dbReference type="AlphaFoldDB" id="A0A562SLP0"/>
<dbReference type="InterPro" id="IPR036249">
    <property type="entry name" value="Thioredoxin-like_sf"/>
</dbReference>
<comment type="catalytic activity">
    <reaction evidence="1">
        <text>2-hydroxychromene-2-carboxylate = (3E)-4-(2-hydroxyphenyl)-2-oxobut-3-enoate</text>
        <dbReference type="Rhea" id="RHEA:27401"/>
        <dbReference type="ChEBI" id="CHEBI:59350"/>
        <dbReference type="ChEBI" id="CHEBI:59353"/>
        <dbReference type="EC" id="5.99.1.4"/>
    </reaction>
</comment>
<reference evidence="4 5" key="1">
    <citation type="submission" date="2019-07" db="EMBL/GenBank/DDBJ databases">
        <title>Genomic Encyclopedia of Archaeal and Bacterial Type Strains, Phase II (KMG-II): from individual species to whole genera.</title>
        <authorList>
            <person name="Goeker M."/>
        </authorList>
    </citation>
    <scope>NUCLEOTIDE SEQUENCE [LARGE SCALE GENOMIC DNA]</scope>
    <source>
        <strain evidence="4 5">ATCC BAA-252</strain>
    </source>
</reference>
<dbReference type="GO" id="GO:0018845">
    <property type="term" value="F:2-hydroxychromene-2-carboxylate isomerase activity"/>
    <property type="evidence" value="ECO:0007669"/>
    <property type="project" value="UniProtKB-UniRule"/>
</dbReference>
<dbReference type="EMBL" id="VLLF01000010">
    <property type="protein sequence ID" value="TWI81874.1"/>
    <property type="molecule type" value="Genomic_DNA"/>
</dbReference>
<dbReference type="Pfam" id="PF01323">
    <property type="entry name" value="DSBA"/>
    <property type="match status" value="1"/>
</dbReference>
<feature type="active site" description="Nucleophile" evidence="2">
    <location>
        <position position="36"/>
    </location>
</feature>
<dbReference type="Gene3D" id="3.40.30.10">
    <property type="entry name" value="Glutaredoxin"/>
    <property type="match status" value="1"/>
</dbReference>
<dbReference type="GO" id="GO:0004364">
    <property type="term" value="F:glutathione transferase activity"/>
    <property type="evidence" value="ECO:0007669"/>
    <property type="project" value="TreeGrafter"/>
</dbReference>
<dbReference type="EC" id="5.99.1.4" evidence="1"/>
<evidence type="ECO:0000313" key="4">
    <source>
        <dbReference type="EMBL" id="TWI81874.1"/>
    </source>
</evidence>
<dbReference type="Proteomes" id="UP000320593">
    <property type="component" value="Unassembled WGS sequence"/>
</dbReference>
<dbReference type="PANTHER" id="PTHR42943:SF2">
    <property type="entry name" value="GLUTATHIONE S-TRANSFERASE KAPPA 1"/>
    <property type="match status" value="1"/>
</dbReference>
<proteinExistence type="inferred from homology"/>
<evidence type="ECO:0000259" key="3">
    <source>
        <dbReference type="Pfam" id="PF01323"/>
    </source>
</evidence>
<evidence type="ECO:0000256" key="2">
    <source>
        <dbReference type="PIRSR" id="PIRSR006386-1"/>
    </source>
</evidence>
<name>A0A562SLP0_9HYPH</name>
<dbReference type="InterPro" id="IPR051924">
    <property type="entry name" value="GST_Kappa/NadH"/>
</dbReference>
<evidence type="ECO:0000256" key="1">
    <source>
        <dbReference type="PIRNR" id="PIRNR006386"/>
    </source>
</evidence>
<feature type="domain" description="DSBA-like thioredoxin" evidence="3">
    <location>
        <begin position="28"/>
        <end position="215"/>
    </location>
</feature>
<accession>A0A562SLP0</accession>
<dbReference type="PIRSF" id="PIRSF006386">
    <property type="entry name" value="HCCAis_GSTk"/>
    <property type="match status" value="1"/>
</dbReference>
<sequence length="225" mass="25446">MHHRPKLAIPHLPTTSAFRATLPAKPKLQFWFDFASTYSYLSAMCIDRIAKDRQVTIVWRPFLLGPIFKRQGWTTSPFNIYPAKGRYMWQDMARQCEKLNLPLCVPDPFPQNSLLVTRIAHDNREEPWLPAFVQSVFSAEFAQGKDISDPMVLSSLLAGAGAEDPALHLRRAETDGLKMSLRRTVEEAEYRGIFGAPSFVTEGGALFWGHDRLEDAINEALMLPG</sequence>
<dbReference type="GO" id="GO:0006749">
    <property type="term" value="P:glutathione metabolic process"/>
    <property type="evidence" value="ECO:0007669"/>
    <property type="project" value="TreeGrafter"/>
</dbReference>
<dbReference type="InterPro" id="IPR001853">
    <property type="entry name" value="DSBA-like_thioredoxin_dom"/>
</dbReference>
<dbReference type="SUPFAM" id="SSF52833">
    <property type="entry name" value="Thioredoxin-like"/>
    <property type="match status" value="1"/>
</dbReference>
<evidence type="ECO:0000313" key="5">
    <source>
        <dbReference type="Proteomes" id="UP000320593"/>
    </source>
</evidence>
<dbReference type="InterPro" id="IPR044087">
    <property type="entry name" value="NahD-like"/>
</dbReference>
<dbReference type="GO" id="GO:1901170">
    <property type="term" value="P:naphthalene catabolic process"/>
    <property type="evidence" value="ECO:0007669"/>
    <property type="project" value="InterPro"/>
</dbReference>
<protein>
    <recommendedName>
        <fullName evidence="1">2-hydroxychromene-2-carboxylate isomerase</fullName>
        <ecNumber evidence="1">5.99.1.4</ecNumber>
    </recommendedName>
</protein>
<comment type="similarity">
    <text evidence="1">Belongs to the GST superfamily. NadH family.</text>
</comment>
<dbReference type="InterPro" id="IPR014440">
    <property type="entry name" value="HCCAis_GSTk"/>
</dbReference>
<dbReference type="RefSeq" id="WP_145346490.1">
    <property type="nucleotide sequence ID" value="NZ_SMLY01000072.1"/>
</dbReference>
<keyword evidence="5" id="KW-1185">Reference proteome</keyword>